<accession>A0A660HTX4</accession>
<proteinExistence type="predicted"/>
<evidence type="ECO:0000313" key="2">
    <source>
        <dbReference type="EMBL" id="AYK15790.1"/>
    </source>
</evidence>
<keyword evidence="1" id="KW-1133">Transmembrane helix</keyword>
<dbReference type="KEGG" id="mfz:AOB57_011860"/>
<name>A0A660HTX4_9EURY</name>
<protein>
    <submittedName>
        <fullName evidence="2">Uncharacterized protein</fullName>
    </submittedName>
</protein>
<dbReference type="AlphaFoldDB" id="A0A660HTX4"/>
<gene>
    <name evidence="2" type="ORF">AOB57_011860</name>
</gene>
<feature type="transmembrane region" description="Helical" evidence="1">
    <location>
        <begin position="36"/>
        <end position="55"/>
    </location>
</feature>
<keyword evidence="1" id="KW-0812">Transmembrane</keyword>
<keyword evidence="1" id="KW-0472">Membrane</keyword>
<keyword evidence="3" id="KW-1185">Reference proteome</keyword>
<dbReference type="EMBL" id="CP032683">
    <property type="protein sequence ID" value="AYK15790.1"/>
    <property type="molecule type" value="Genomic_DNA"/>
</dbReference>
<organism evidence="2 3">
    <name type="scientific">Methanosarcina flavescens</name>
    <dbReference type="NCBI Taxonomy" id="1715806"/>
    <lineage>
        <taxon>Archaea</taxon>
        <taxon>Methanobacteriati</taxon>
        <taxon>Methanobacteriota</taxon>
        <taxon>Stenosarchaea group</taxon>
        <taxon>Methanomicrobia</taxon>
        <taxon>Methanosarcinales</taxon>
        <taxon>Methanosarcinaceae</taxon>
        <taxon>Methanosarcina</taxon>
    </lineage>
</organism>
<sequence length="69" mass="7822">MIRKTVDCIDKLKIKETQSVRSVLRIPGKKIDNLQLLPDIGIMVIGVTMIIVNIYKEGTTKQILLSDNR</sequence>
<evidence type="ECO:0000313" key="3">
    <source>
        <dbReference type="Proteomes" id="UP000053087"/>
    </source>
</evidence>
<evidence type="ECO:0000256" key="1">
    <source>
        <dbReference type="SAM" id="Phobius"/>
    </source>
</evidence>
<dbReference type="Proteomes" id="UP000053087">
    <property type="component" value="Chromosome"/>
</dbReference>
<reference evidence="2 3" key="1">
    <citation type="journal article" date="2016" name="Int. J. Syst. Evol. Microbiol.">
        <title>Methanosarcina flavescens sp. nov., a methanogenic archaeon isolated from a full-scale anaerobic digester.</title>
        <authorList>
            <person name="Kern T."/>
            <person name="Fischer M.A."/>
            <person name="Deppenmeier U."/>
            <person name="Schmitz R.A."/>
            <person name="Rother M."/>
        </authorList>
    </citation>
    <scope>NUCLEOTIDE SEQUENCE [LARGE SCALE GENOMIC DNA]</scope>
    <source>
        <strain evidence="2 3">E03.2</strain>
    </source>
</reference>